<evidence type="ECO:0000313" key="1">
    <source>
        <dbReference type="EMBL" id="KKN81602.1"/>
    </source>
</evidence>
<reference evidence="1" key="1">
    <citation type="journal article" date="2015" name="Nature">
        <title>Complex archaea that bridge the gap between prokaryotes and eukaryotes.</title>
        <authorList>
            <person name="Spang A."/>
            <person name="Saw J.H."/>
            <person name="Jorgensen S.L."/>
            <person name="Zaremba-Niedzwiedzka K."/>
            <person name="Martijn J."/>
            <person name="Lind A.E."/>
            <person name="van Eijk R."/>
            <person name="Schleper C."/>
            <person name="Guy L."/>
            <person name="Ettema T.J."/>
        </authorList>
    </citation>
    <scope>NUCLEOTIDE SEQUENCE</scope>
</reference>
<proteinExistence type="predicted"/>
<dbReference type="AlphaFoldDB" id="A0A0F9U2Q9"/>
<gene>
    <name evidence="1" type="ORF">LCGC14_0318780</name>
</gene>
<accession>A0A0F9U2Q9</accession>
<comment type="caution">
    <text evidence="1">The sequence shown here is derived from an EMBL/GenBank/DDBJ whole genome shotgun (WGS) entry which is preliminary data.</text>
</comment>
<name>A0A0F9U2Q9_9ZZZZ</name>
<sequence>MICSLLEIIGHLDDLQNFLSAWPKWHSGSMAGSLTRISAELDMLGDRESGDVAARAAGRALGLPMQAIHNLDAEDELGRMMQ</sequence>
<dbReference type="EMBL" id="LAZR01000213">
    <property type="protein sequence ID" value="KKN81602.1"/>
    <property type="molecule type" value="Genomic_DNA"/>
</dbReference>
<protein>
    <submittedName>
        <fullName evidence="1">Uncharacterized protein</fullName>
    </submittedName>
</protein>
<organism evidence="1">
    <name type="scientific">marine sediment metagenome</name>
    <dbReference type="NCBI Taxonomy" id="412755"/>
    <lineage>
        <taxon>unclassified sequences</taxon>
        <taxon>metagenomes</taxon>
        <taxon>ecological metagenomes</taxon>
    </lineage>
</organism>